<keyword evidence="3" id="KW-1015">Disulfide bond</keyword>
<dbReference type="InterPro" id="IPR009003">
    <property type="entry name" value="Peptidase_S1_PA"/>
</dbReference>
<dbReference type="PROSITE" id="PS00135">
    <property type="entry name" value="TRYPSIN_SER"/>
    <property type="match status" value="1"/>
</dbReference>
<evidence type="ECO:0000256" key="2">
    <source>
        <dbReference type="ARBA" id="ARBA00022656"/>
    </source>
</evidence>
<comment type="subcellular location">
    <subcellularLocation>
        <location evidence="1">Secreted</location>
        <location evidence="1">Extracellular space</location>
    </subcellularLocation>
</comment>
<evidence type="ECO:0000313" key="12">
    <source>
        <dbReference type="Proteomes" id="UP000789524"/>
    </source>
</evidence>
<evidence type="ECO:0000259" key="10">
    <source>
        <dbReference type="PROSITE" id="PS50240"/>
    </source>
</evidence>
<dbReference type="GO" id="GO:0006508">
    <property type="term" value="P:proteolysis"/>
    <property type="evidence" value="ECO:0007669"/>
    <property type="project" value="UniProtKB-KW"/>
</dbReference>
<dbReference type="FunFam" id="2.40.10.10:FF:000068">
    <property type="entry name" value="transmembrane protease serine 2"/>
    <property type="match status" value="1"/>
</dbReference>
<comment type="similarity">
    <text evidence="5">Belongs to the peptidase S1 family. CLIP subfamily.</text>
</comment>
<dbReference type="AlphaFoldDB" id="A0A8J2WD53"/>
<dbReference type="OrthoDB" id="6755574at2759"/>
<proteinExistence type="inferred from homology"/>
<comment type="function">
    <text evidence="6">Fibrinolytic activity; shows preferential cleavage of Arg-Gly bonds in all three fibrinogen chains. Contact with the caterpillars causes severe bleeding, due the anticoagulant effect of the protein.</text>
</comment>
<evidence type="ECO:0000256" key="3">
    <source>
        <dbReference type="ARBA" id="ARBA00023157"/>
    </source>
</evidence>
<keyword evidence="4" id="KW-1199">Hemostasis impairing toxin</keyword>
<gene>
    <name evidence="11" type="ORF">DCHRY22_LOCUS14535</name>
</gene>
<feature type="domain" description="Peptidase S1" evidence="10">
    <location>
        <begin position="38"/>
        <end position="274"/>
    </location>
</feature>
<evidence type="ECO:0000256" key="4">
    <source>
        <dbReference type="ARBA" id="ARBA00023240"/>
    </source>
</evidence>
<dbReference type="InterPro" id="IPR001314">
    <property type="entry name" value="Peptidase_S1A"/>
</dbReference>
<dbReference type="InterPro" id="IPR033116">
    <property type="entry name" value="TRYPSIN_SER"/>
</dbReference>
<accession>A0A8J2WD53</accession>
<dbReference type="InterPro" id="IPR043504">
    <property type="entry name" value="Peptidase_S1_PA_chymotrypsin"/>
</dbReference>
<dbReference type="Pfam" id="PF00089">
    <property type="entry name" value="Trypsin"/>
    <property type="match status" value="1"/>
</dbReference>
<evidence type="ECO:0000256" key="5">
    <source>
        <dbReference type="ARBA" id="ARBA00024195"/>
    </source>
</evidence>
<comment type="caution">
    <text evidence="11">The sequence shown here is derived from an EMBL/GenBank/DDBJ whole genome shotgun (WGS) entry which is preliminary data.</text>
</comment>
<dbReference type="GO" id="GO:0004252">
    <property type="term" value="F:serine-type endopeptidase activity"/>
    <property type="evidence" value="ECO:0007669"/>
    <property type="project" value="InterPro"/>
</dbReference>
<evidence type="ECO:0000256" key="9">
    <source>
        <dbReference type="SAM" id="SignalP"/>
    </source>
</evidence>
<dbReference type="PRINTS" id="PR00722">
    <property type="entry name" value="CHYMOTRYPSIN"/>
</dbReference>
<dbReference type="PANTHER" id="PTHR24256">
    <property type="entry name" value="TRYPTASE-RELATED"/>
    <property type="match status" value="1"/>
</dbReference>
<dbReference type="InterPro" id="IPR051487">
    <property type="entry name" value="Ser/Thr_Proteases_Immune/Dev"/>
</dbReference>
<keyword evidence="8" id="KW-0720">Serine protease</keyword>
<dbReference type="GO" id="GO:0090729">
    <property type="term" value="F:toxin activity"/>
    <property type="evidence" value="ECO:0007669"/>
    <property type="project" value="UniProtKB-KW"/>
</dbReference>
<dbReference type="SUPFAM" id="SSF50494">
    <property type="entry name" value="Trypsin-like serine proteases"/>
    <property type="match status" value="1"/>
</dbReference>
<reference evidence="11" key="1">
    <citation type="submission" date="2021-09" db="EMBL/GenBank/DDBJ databases">
        <authorList>
            <person name="Martin H S."/>
        </authorList>
    </citation>
    <scope>NUCLEOTIDE SEQUENCE</scope>
</reference>
<dbReference type="Gene3D" id="2.40.10.10">
    <property type="entry name" value="Trypsin-like serine proteases"/>
    <property type="match status" value="1"/>
</dbReference>
<keyword evidence="12" id="KW-1185">Reference proteome</keyword>
<evidence type="ECO:0000256" key="6">
    <source>
        <dbReference type="ARBA" id="ARBA00055534"/>
    </source>
</evidence>
<protein>
    <submittedName>
        <fullName evidence="11">(African queen) hypothetical protein</fullName>
    </submittedName>
</protein>
<evidence type="ECO:0000256" key="1">
    <source>
        <dbReference type="ARBA" id="ARBA00004239"/>
    </source>
</evidence>
<evidence type="ECO:0000313" key="11">
    <source>
        <dbReference type="EMBL" id="CAG9583067.1"/>
    </source>
</evidence>
<dbReference type="SMART" id="SM00020">
    <property type="entry name" value="Tryp_SPc"/>
    <property type="match status" value="1"/>
</dbReference>
<dbReference type="InterPro" id="IPR001254">
    <property type="entry name" value="Trypsin_dom"/>
</dbReference>
<dbReference type="PROSITE" id="PS00134">
    <property type="entry name" value="TRYPSIN_HIS"/>
    <property type="match status" value="1"/>
</dbReference>
<keyword evidence="7" id="KW-1205">Fibrinolytic toxin</keyword>
<keyword evidence="2" id="KW-0800">Toxin</keyword>
<dbReference type="GO" id="GO:0005576">
    <property type="term" value="C:extracellular region"/>
    <property type="evidence" value="ECO:0007669"/>
    <property type="project" value="UniProtKB-SubCell"/>
</dbReference>
<feature type="chain" id="PRO_5035312991" evidence="9">
    <location>
        <begin position="19"/>
        <end position="275"/>
    </location>
</feature>
<organism evidence="11 12">
    <name type="scientific">Danaus chrysippus</name>
    <name type="common">African queen</name>
    <dbReference type="NCBI Taxonomy" id="151541"/>
    <lineage>
        <taxon>Eukaryota</taxon>
        <taxon>Metazoa</taxon>
        <taxon>Ecdysozoa</taxon>
        <taxon>Arthropoda</taxon>
        <taxon>Hexapoda</taxon>
        <taxon>Insecta</taxon>
        <taxon>Pterygota</taxon>
        <taxon>Neoptera</taxon>
        <taxon>Endopterygota</taxon>
        <taxon>Lepidoptera</taxon>
        <taxon>Glossata</taxon>
        <taxon>Ditrysia</taxon>
        <taxon>Papilionoidea</taxon>
        <taxon>Nymphalidae</taxon>
        <taxon>Danainae</taxon>
        <taxon>Danaini</taxon>
        <taxon>Danaina</taxon>
        <taxon>Danaus</taxon>
        <taxon>Anosia</taxon>
    </lineage>
</organism>
<dbReference type="InterPro" id="IPR018114">
    <property type="entry name" value="TRYPSIN_HIS"/>
</dbReference>
<evidence type="ECO:0000256" key="7">
    <source>
        <dbReference type="ARBA" id="ARBA00084094"/>
    </source>
</evidence>
<dbReference type="PROSITE" id="PS50240">
    <property type="entry name" value="TRYPSIN_DOM"/>
    <property type="match status" value="1"/>
</dbReference>
<feature type="signal peptide" evidence="9">
    <location>
        <begin position="1"/>
        <end position="18"/>
    </location>
</feature>
<dbReference type="EMBL" id="CAKASE010000081">
    <property type="protein sequence ID" value="CAG9583067.1"/>
    <property type="molecule type" value="Genomic_DNA"/>
</dbReference>
<keyword evidence="9" id="KW-0732">Signal</keyword>
<keyword evidence="8" id="KW-0378">Hydrolase</keyword>
<keyword evidence="8" id="KW-0645">Protease</keyword>
<dbReference type="Proteomes" id="UP000789524">
    <property type="component" value="Unassembled WGS sequence"/>
</dbReference>
<dbReference type="CDD" id="cd00190">
    <property type="entry name" value="Tryp_SPc"/>
    <property type="match status" value="1"/>
</dbReference>
<name>A0A8J2WD53_9NEOP</name>
<evidence type="ECO:0000256" key="8">
    <source>
        <dbReference type="RuleBase" id="RU363034"/>
    </source>
</evidence>
<sequence length="275" mass="30343">MIFQAGCLFLSLVGGIIGLPLDAEQDTSPYFDYPQRRIYNGDEAGLVPHMVALVISEYTKTFLCGASLITKRHVLTAAHCVHGLKKNGALMESARGIVGTNYWNKGGTQYTFSSNIPHPEWNSKTKKSDIGILITSQPVTLNEYVQIVTLNFNFIGGNVPVVVNGWGRLQKDANNPSPSLQELQTYTIDSSSCASRIANPLNAATIFDPNRDICTFSDKNSGVYFGDSGSPVILQNTRQQIAVVSRVFKSPTSRYPDLYVRVSAYKDWILQIIRL</sequence>